<dbReference type="EC" id="5.3.3.2" evidence="11"/>
<evidence type="ECO:0000259" key="12">
    <source>
        <dbReference type="Pfam" id="PF01070"/>
    </source>
</evidence>
<feature type="binding site" evidence="11">
    <location>
        <position position="172"/>
    </location>
    <ligand>
        <name>Mg(2+)</name>
        <dbReference type="ChEBI" id="CHEBI:18420"/>
    </ligand>
</feature>
<feature type="binding site" evidence="11">
    <location>
        <position position="233"/>
    </location>
    <ligand>
        <name>FMN</name>
        <dbReference type="ChEBI" id="CHEBI:58210"/>
    </ligand>
</feature>
<evidence type="ECO:0000256" key="11">
    <source>
        <dbReference type="HAMAP-Rule" id="MF_00354"/>
    </source>
</evidence>
<dbReference type="GO" id="GO:0070402">
    <property type="term" value="F:NADPH binding"/>
    <property type="evidence" value="ECO:0007669"/>
    <property type="project" value="UniProtKB-UniRule"/>
</dbReference>
<dbReference type="HOGENOM" id="CLU_065515_1_0_2"/>
<sequence>MGPFDKEELTVIRKFEHIEHCLTKNVQAHVSNGFEDVHFVHMSLPEIDKDEIDLSVEFLGRKFDYPIMIAAMTGGTKGSQLAAKINKTLAKAAQELNIPMGVGSQRAMIRKPETWESYYVRDVAPDVFLVGNLGAAQFSENAAERYGIEEAIKAVETIQADALAIHMNPLQESVQPEGDTTYRGVLKALAELKAEFPYPIIAKETGAGVSMEIAVRLEAIGIDAIDVGGLGGTSWSAVEYYRAKDELGRRLALRFWNWGIKTAISVAEVRYATDLPIIATGGMRDGITMAKALAMGASLVGVALPLLKPAVKGDVEEVIKILKCYIEEIRNAMFLVGARNVEELRRVPLVITGFTREWLEERINLREYLRARRSTPF</sequence>
<evidence type="ECO:0000256" key="9">
    <source>
        <dbReference type="ARBA" id="ARBA00023235"/>
    </source>
</evidence>
<evidence type="ECO:0000256" key="2">
    <source>
        <dbReference type="ARBA" id="ARBA00022490"/>
    </source>
</evidence>
<dbReference type="InterPro" id="IPR011179">
    <property type="entry name" value="IPdP_isomerase"/>
</dbReference>
<evidence type="ECO:0000313" key="14">
    <source>
        <dbReference type="Proteomes" id="UP000008386"/>
    </source>
</evidence>
<comment type="cofactor">
    <cofactor evidence="11">
        <name>Mg(2+)</name>
        <dbReference type="ChEBI" id="CHEBI:18420"/>
    </cofactor>
</comment>
<evidence type="ECO:0000256" key="10">
    <source>
        <dbReference type="ARBA" id="ARBA00025810"/>
    </source>
</evidence>
<dbReference type="AlphaFoldDB" id="F8AGC0"/>
<evidence type="ECO:0000313" key="13">
    <source>
        <dbReference type="EMBL" id="AEH23962.1"/>
    </source>
</evidence>
<feature type="binding site" evidence="11">
    <location>
        <position position="171"/>
    </location>
    <ligand>
        <name>substrate</name>
    </ligand>
</feature>
<dbReference type="Pfam" id="PF01070">
    <property type="entry name" value="FMN_dh"/>
    <property type="match status" value="2"/>
</dbReference>
<keyword evidence="8 11" id="KW-0414">Isoprene biosynthesis</keyword>
<comment type="subcellular location">
    <subcellularLocation>
        <location evidence="11">Cytoplasm</location>
    </subcellularLocation>
</comment>
<keyword evidence="5 11" id="KW-0479">Metal-binding</keyword>
<comment type="similarity">
    <text evidence="11">Belongs to the IPP isomerase type 2 family.</text>
</comment>
<dbReference type="GO" id="GO:0000287">
    <property type="term" value="F:magnesium ion binding"/>
    <property type="evidence" value="ECO:0007669"/>
    <property type="project" value="UniProtKB-UniRule"/>
</dbReference>
<dbReference type="InterPro" id="IPR013785">
    <property type="entry name" value="Aldolase_TIM"/>
</dbReference>
<dbReference type="SMART" id="SM01240">
    <property type="entry name" value="IMPDH"/>
    <property type="match status" value="1"/>
</dbReference>
<dbReference type="RefSeq" id="WP_013905020.1">
    <property type="nucleotide sequence ID" value="NC_015680.1"/>
</dbReference>
<comment type="subunit">
    <text evidence="10 11">Homooctamer. Dimer of tetramers.</text>
</comment>
<dbReference type="CDD" id="cd02811">
    <property type="entry name" value="IDI-2_FMN"/>
    <property type="match status" value="1"/>
</dbReference>
<comment type="catalytic activity">
    <reaction evidence="11">
        <text>isopentenyl diphosphate = dimethylallyl diphosphate</text>
        <dbReference type="Rhea" id="RHEA:23284"/>
        <dbReference type="ChEBI" id="CHEBI:57623"/>
        <dbReference type="ChEBI" id="CHEBI:128769"/>
        <dbReference type="EC" id="5.3.3.2"/>
    </reaction>
</comment>
<protein>
    <recommendedName>
        <fullName evidence="11">Isopentenyl-diphosphate delta-isomerase</fullName>
        <shortName evidence="11">IPP isomerase</shortName>
        <ecNumber evidence="11">5.3.3.2</ecNumber>
    </recommendedName>
    <alternativeName>
        <fullName evidence="11">Isopentenyl diphosphate:dimethylallyl diphosphate isomerase</fullName>
    </alternativeName>
    <alternativeName>
        <fullName evidence="11">Isopentenyl pyrophosphate isomerase</fullName>
    </alternativeName>
    <alternativeName>
        <fullName evidence="11">Type 2 isopentenyl diphosphate isomerase</fullName>
        <shortName evidence="11">IDI-2</shortName>
    </alternativeName>
</protein>
<comment type="cofactor">
    <cofactor evidence="11">
        <name>NADPH</name>
        <dbReference type="ChEBI" id="CHEBI:57783"/>
    </cofactor>
</comment>
<dbReference type="GO" id="GO:0005737">
    <property type="term" value="C:cytoplasm"/>
    <property type="evidence" value="ECO:0007669"/>
    <property type="project" value="UniProtKB-SubCell"/>
</dbReference>
<keyword evidence="7 11" id="KW-0521">NADP</keyword>
<evidence type="ECO:0000256" key="1">
    <source>
        <dbReference type="ARBA" id="ARBA00001917"/>
    </source>
</evidence>
<accession>F8AGC0</accession>
<dbReference type="PANTHER" id="PTHR43665:SF1">
    <property type="entry name" value="ISOPENTENYL-DIPHOSPHATE DELTA-ISOMERASE"/>
    <property type="match status" value="1"/>
</dbReference>
<dbReference type="HAMAP" id="MF_00354">
    <property type="entry name" value="Idi_2"/>
    <property type="match status" value="1"/>
</dbReference>
<feature type="binding site" evidence="11">
    <location>
        <position position="132"/>
    </location>
    <ligand>
        <name>FMN</name>
        <dbReference type="ChEBI" id="CHEBI:58210"/>
    </ligand>
</feature>
<dbReference type="GO" id="GO:0010181">
    <property type="term" value="F:FMN binding"/>
    <property type="evidence" value="ECO:0007669"/>
    <property type="project" value="UniProtKB-UniRule"/>
</dbReference>
<keyword evidence="3 11" id="KW-0285">Flavoprotein</keyword>
<keyword evidence="2 11" id="KW-0963">Cytoplasm</keyword>
<comment type="function">
    <text evidence="11">Involved in the biosynthesis of isoprenoids. Catalyzes the 1,3-allylic rearrangement of the homoallylic substrate isopentenyl (IPP) to its allylic isomer, dimethylallyl diphosphate (DMAPP).</text>
</comment>
<evidence type="ECO:0000256" key="7">
    <source>
        <dbReference type="ARBA" id="ARBA00022857"/>
    </source>
</evidence>
<reference evidence="13 14" key="1">
    <citation type="journal article" date="2011" name="J. Bacteriol.">
        <title>Complete genome sequence of the obligate piezophilic hyperthermophilic archaeon Pyrococcus yayanosii CH1.</title>
        <authorList>
            <person name="Jun X."/>
            <person name="Lupeng L."/>
            <person name="Minjuan X."/>
            <person name="Oger P."/>
            <person name="Fengping W."/>
            <person name="Jebbar M."/>
            <person name="Xiang X."/>
        </authorList>
    </citation>
    <scope>NUCLEOTIDE SEQUENCE [LARGE SCALE GENOMIC DNA]</scope>
    <source>
        <strain evidence="14">CH1 / JCM 16557</strain>
    </source>
</reference>
<dbReference type="GeneID" id="10836841"/>
<dbReference type="Proteomes" id="UP000008386">
    <property type="component" value="Chromosome"/>
</dbReference>
<comment type="caution">
    <text evidence="11">Lacks conserved residue(s) required for the propagation of feature annotation.</text>
</comment>
<comment type="cofactor">
    <cofactor evidence="1 11">
        <name>FMN</name>
        <dbReference type="ChEBI" id="CHEBI:58210"/>
    </cofactor>
</comment>
<feature type="binding site" evidence="11">
    <location>
        <position position="203"/>
    </location>
    <ligand>
        <name>FMN</name>
        <dbReference type="ChEBI" id="CHEBI:58210"/>
    </ligand>
</feature>
<feature type="binding site" evidence="11">
    <location>
        <position position="104"/>
    </location>
    <ligand>
        <name>FMN</name>
        <dbReference type="ChEBI" id="CHEBI:58210"/>
    </ligand>
</feature>
<proteinExistence type="inferred from homology"/>
<feature type="binding site" evidence="11">
    <location>
        <begin position="303"/>
        <end position="304"/>
    </location>
    <ligand>
        <name>FMN</name>
        <dbReference type="ChEBI" id="CHEBI:58210"/>
    </ligand>
</feature>
<dbReference type="Gene3D" id="3.20.20.70">
    <property type="entry name" value="Aldolase class I"/>
    <property type="match status" value="1"/>
</dbReference>
<dbReference type="GO" id="GO:0004452">
    <property type="term" value="F:isopentenyl-diphosphate delta-isomerase activity"/>
    <property type="evidence" value="ECO:0007669"/>
    <property type="project" value="UniProtKB-UniRule"/>
</dbReference>
<evidence type="ECO:0000256" key="4">
    <source>
        <dbReference type="ARBA" id="ARBA00022643"/>
    </source>
</evidence>
<keyword evidence="9 11" id="KW-0413">Isomerase</keyword>
<feature type="binding site" evidence="11">
    <location>
        <begin position="13"/>
        <end position="14"/>
    </location>
    <ligand>
        <name>substrate</name>
    </ligand>
</feature>
<evidence type="ECO:0000256" key="8">
    <source>
        <dbReference type="ARBA" id="ARBA00023229"/>
    </source>
</evidence>
<name>F8AGC0_PYRYC</name>
<keyword evidence="6 11" id="KW-0460">Magnesium</keyword>
<dbReference type="NCBIfam" id="TIGR02151">
    <property type="entry name" value="IPP_isom_2"/>
    <property type="match status" value="1"/>
</dbReference>
<gene>
    <name evidence="11" type="primary">fni</name>
    <name evidence="13" type="ordered locus">PYCH_02630</name>
</gene>
<feature type="binding site" evidence="11">
    <location>
        <begin position="282"/>
        <end position="284"/>
    </location>
    <ligand>
        <name>FMN</name>
        <dbReference type="ChEBI" id="CHEBI:58210"/>
    </ligand>
</feature>
<feature type="domain" description="FMN-dependent dehydrogenase" evidence="12">
    <location>
        <begin position="186"/>
        <end position="346"/>
    </location>
</feature>
<dbReference type="SUPFAM" id="SSF51395">
    <property type="entry name" value="FMN-linked oxidoreductases"/>
    <property type="match status" value="1"/>
</dbReference>
<feature type="binding site" evidence="11">
    <location>
        <begin position="71"/>
        <end position="73"/>
    </location>
    <ligand>
        <name>FMN</name>
        <dbReference type="ChEBI" id="CHEBI:58210"/>
    </ligand>
</feature>
<keyword evidence="14" id="KW-1185">Reference proteome</keyword>
<organism evidence="13 14">
    <name type="scientific">Pyrococcus yayanosii (strain CH1 / JCM 16557)</name>
    <dbReference type="NCBI Taxonomy" id="529709"/>
    <lineage>
        <taxon>Archaea</taxon>
        <taxon>Methanobacteriati</taxon>
        <taxon>Methanobacteriota</taxon>
        <taxon>Thermococci</taxon>
        <taxon>Thermococcales</taxon>
        <taxon>Thermococcaceae</taxon>
        <taxon>Pyrococcus</taxon>
    </lineage>
</organism>
<dbReference type="KEGG" id="pya:PYCH_02630"/>
<evidence type="ECO:0000256" key="3">
    <source>
        <dbReference type="ARBA" id="ARBA00022630"/>
    </source>
</evidence>
<feature type="domain" description="FMN-dependent dehydrogenase" evidence="12">
    <location>
        <begin position="30"/>
        <end position="105"/>
    </location>
</feature>
<evidence type="ECO:0000256" key="5">
    <source>
        <dbReference type="ARBA" id="ARBA00022723"/>
    </source>
</evidence>
<dbReference type="GO" id="GO:0008299">
    <property type="term" value="P:isoprenoid biosynthetic process"/>
    <property type="evidence" value="ECO:0007669"/>
    <property type="project" value="UniProtKB-UniRule"/>
</dbReference>
<dbReference type="OrthoDB" id="371955at2157"/>
<dbReference type="PIRSF" id="PIRSF003314">
    <property type="entry name" value="IPP_isomerase"/>
    <property type="match status" value="1"/>
</dbReference>
<keyword evidence="4 11" id="KW-0288">FMN</keyword>
<dbReference type="InterPro" id="IPR000262">
    <property type="entry name" value="FMN-dep_DH"/>
</dbReference>
<dbReference type="EMBL" id="CP002779">
    <property type="protein sequence ID" value="AEH23962.1"/>
    <property type="molecule type" value="Genomic_DNA"/>
</dbReference>
<dbReference type="eggNOG" id="arCOG00613">
    <property type="taxonomic scope" value="Archaea"/>
</dbReference>
<feature type="binding site" evidence="11">
    <location>
        <begin position="104"/>
        <end position="106"/>
    </location>
    <ligand>
        <name>substrate</name>
    </ligand>
</feature>
<dbReference type="STRING" id="529709.PYCH_02630"/>
<dbReference type="GO" id="GO:0016491">
    <property type="term" value="F:oxidoreductase activity"/>
    <property type="evidence" value="ECO:0007669"/>
    <property type="project" value="InterPro"/>
</dbReference>
<evidence type="ECO:0000256" key="6">
    <source>
        <dbReference type="ARBA" id="ARBA00022842"/>
    </source>
</evidence>
<dbReference type="PANTHER" id="PTHR43665">
    <property type="entry name" value="ISOPENTENYL-DIPHOSPHATE DELTA-ISOMERASE"/>
    <property type="match status" value="1"/>
</dbReference>